<reference evidence="1" key="1">
    <citation type="submission" date="2022-05" db="EMBL/GenBank/DDBJ databases">
        <title>The Musa troglodytarum L. genome provides insights into the mechanism of non-climacteric behaviour and enrichment of carotenoids.</title>
        <authorList>
            <person name="Wang J."/>
        </authorList>
    </citation>
    <scope>NUCLEOTIDE SEQUENCE</scope>
    <source>
        <tissue evidence="1">Leaf</tissue>
    </source>
</reference>
<dbReference type="Proteomes" id="UP001055439">
    <property type="component" value="Chromosome 2"/>
</dbReference>
<evidence type="ECO:0000313" key="2">
    <source>
        <dbReference type="Proteomes" id="UP001055439"/>
    </source>
</evidence>
<proteinExistence type="predicted"/>
<protein>
    <submittedName>
        <fullName evidence="1">Uncharacterized protein</fullName>
    </submittedName>
</protein>
<gene>
    <name evidence="1" type="ORF">MUK42_33359</name>
</gene>
<dbReference type="AlphaFoldDB" id="A0A9E7EZ90"/>
<dbReference type="EMBL" id="CP097504">
    <property type="protein sequence ID" value="URD86619.1"/>
    <property type="molecule type" value="Genomic_DNA"/>
</dbReference>
<accession>A0A9E7EZ90</accession>
<name>A0A9E7EZ90_9LILI</name>
<keyword evidence="2" id="KW-1185">Reference proteome</keyword>
<organism evidence="1 2">
    <name type="scientific">Musa troglodytarum</name>
    <name type="common">fe'i banana</name>
    <dbReference type="NCBI Taxonomy" id="320322"/>
    <lineage>
        <taxon>Eukaryota</taxon>
        <taxon>Viridiplantae</taxon>
        <taxon>Streptophyta</taxon>
        <taxon>Embryophyta</taxon>
        <taxon>Tracheophyta</taxon>
        <taxon>Spermatophyta</taxon>
        <taxon>Magnoliopsida</taxon>
        <taxon>Liliopsida</taxon>
        <taxon>Zingiberales</taxon>
        <taxon>Musaceae</taxon>
        <taxon>Musa</taxon>
    </lineage>
</organism>
<sequence>MTVIKFAQYRCLIGFLCTFSKIQNIDHSKFIRPIEVV</sequence>
<evidence type="ECO:0000313" key="1">
    <source>
        <dbReference type="EMBL" id="URD86619.1"/>
    </source>
</evidence>